<dbReference type="OrthoDB" id="413885at2759"/>
<evidence type="ECO:0000313" key="4">
    <source>
        <dbReference type="EMBL" id="KAH8083283.1"/>
    </source>
</evidence>
<feature type="region of interest" description="Disordered" evidence="1">
    <location>
        <begin position="242"/>
        <end position="276"/>
    </location>
</feature>
<sequence>MKCLSSVILVIIVFFNVAVAQQASSYCNPTSGICFQGFTICFAPTLAIISHSHYTTCIQDKPKGITIGLVFPPLSSPPSDEYIVQIVTPVNYGWTGVSVGGSMVNSLLFTLWSFGQQPVISTRWTSTNKLPISYAGPQFTLLPHSTVNSTHVKATFRCQNCTVSVWQGGSMGGGNLNKLQFIAYAHSKTSKPTHPDNPNSDFTMHDAYGYFGVYLSNAHDARYYSYLSGETSTSIFSSISSSTTSSSSSTSPTSFSTSTSSSPTSTTFLTVETGQN</sequence>
<evidence type="ECO:0000313" key="5">
    <source>
        <dbReference type="Proteomes" id="UP000813824"/>
    </source>
</evidence>
<accession>A0A8K0UFN2</accession>
<evidence type="ECO:0000256" key="2">
    <source>
        <dbReference type="SAM" id="SignalP"/>
    </source>
</evidence>
<reference evidence="4" key="1">
    <citation type="journal article" date="2021" name="New Phytol.">
        <title>Evolutionary innovations through gain and loss of genes in the ectomycorrhizal Boletales.</title>
        <authorList>
            <person name="Wu G."/>
            <person name="Miyauchi S."/>
            <person name="Morin E."/>
            <person name="Kuo A."/>
            <person name="Drula E."/>
            <person name="Varga T."/>
            <person name="Kohler A."/>
            <person name="Feng B."/>
            <person name="Cao Y."/>
            <person name="Lipzen A."/>
            <person name="Daum C."/>
            <person name="Hundley H."/>
            <person name="Pangilinan J."/>
            <person name="Johnson J."/>
            <person name="Barry K."/>
            <person name="LaButti K."/>
            <person name="Ng V."/>
            <person name="Ahrendt S."/>
            <person name="Min B."/>
            <person name="Choi I.G."/>
            <person name="Park H."/>
            <person name="Plett J.M."/>
            <person name="Magnuson J."/>
            <person name="Spatafora J.W."/>
            <person name="Nagy L.G."/>
            <person name="Henrissat B."/>
            <person name="Grigoriev I.V."/>
            <person name="Yang Z.L."/>
            <person name="Xu J."/>
            <person name="Martin F.M."/>
        </authorList>
    </citation>
    <scope>NUCLEOTIDE SEQUENCE</scope>
    <source>
        <strain evidence="4">KKN 215</strain>
    </source>
</reference>
<dbReference type="CDD" id="cd09630">
    <property type="entry name" value="CDH_like_cytochrome"/>
    <property type="match status" value="1"/>
</dbReference>
<dbReference type="SUPFAM" id="SSF49344">
    <property type="entry name" value="CBD9-like"/>
    <property type="match status" value="1"/>
</dbReference>
<feature type="chain" id="PRO_5035437893" description="Cellobiose dehydrogenase-like cytochrome domain-containing protein" evidence="2">
    <location>
        <begin position="21"/>
        <end position="276"/>
    </location>
</feature>
<protein>
    <recommendedName>
        <fullName evidence="3">Cellobiose dehydrogenase-like cytochrome domain-containing protein</fullName>
    </recommendedName>
</protein>
<dbReference type="Gene3D" id="2.60.40.1210">
    <property type="entry name" value="Cellobiose dehydrogenase, cytochrome domain"/>
    <property type="match status" value="1"/>
</dbReference>
<dbReference type="PANTHER" id="PTHR47797:SF5">
    <property type="entry name" value="CELLOBIOSE DEHYDROGENASE CYTOCHROME DOMAIN-CONTAINING PROTEIN"/>
    <property type="match status" value="1"/>
</dbReference>
<feature type="compositionally biased region" description="Low complexity" evidence="1">
    <location>
        <begin position="242"/>
        <end position="267"/>
    </location>
</feature>
<dbReference type="AlphaFoldDB" id="A0A8K0UFN2"/>
<name>A0A8K0UFN2_9AGAR</name>
<proteinExistence type="predicted"/>
<feature type="domain" description="Cellobiose dehydrogenase-like cytochrome" evidence="3">
    <location>
        <begin position="26"/>
        <end position="223"/>
    </location>
</feature>
<gene>
    <name evidence="4" type="ORF">BXZ70DRAFT_995498</name>
</gene>
<keyword evidence="5" id="KW-1185">Reference proteome</keyword>
<dbReference type="Pfam" id="PF16010">
    <property type="entry name" value="CDH-cyt"/>
    <property type="match status" value="1"/>
</dbReference>
<organism evidence="4 5">
    <name type="scientific">Cristinia sonorae</name>
    <dbReference type="NCBI Taxonomy" id="1940300"/>
    <lineage>
        <taxon>Eukaryota</taxon>
        <taxon>Fungi</taxon>
        <taxon>Dikarya</taxon>
        <taxon>Basidiomycota</taxon>
        <taxon>Agaricomycotina</taxon>
        <taxon>Agaricomycetes</taxon>
        <taxon>Agaricomycetidae</taxon>
        <taxon>Agaricales</taxon>
        <taxon>Pleurotineae</taxon>
        <taxon>Stephanosporaceae</taxon>
        <taxon>Cristinia</taxon>
    </lineage>
</organism>
<feature type="signal peptide" evidence="2">
    <location>
        <begin position="1"/>
        <end position="20"/>
    </location>
</feature>
<keyword evidence="2" id="KW-0732">Signal</keyword>
<dbReference type="PANTHER" id="PTHR47797">
    <property type="entry name" value="DEHYDROGENASE, PUTATIVE (AFU_ORTHOLOGUE AFUA_8G05805)-RELATED"/>
    <property type="match status" value="1"/>
</dbReference>
<evidence type="ECO:0000259" key="3">
    <source>
        <dbReference type="Pfam" id="PF16010"/>
    </source>
</evidence>
<evidence type="ECO:0000256" key="1">
    <source>
        <dbReference type="SAM" id="MobiDB-lite"/>
    </source>
</evidence>
<dbReference type="Proteomes" id="UP000813824">
    <property type="component" value="Unassembled WGS sequence"/>
</dbReference>
<dbReference type="InterPro" id="IPR015920">
    <property type="entry name" value="Cellobiose_DH-like_cyt"/>
</dbReference>
<dbReference type="EMBL" id="JAEVFJ010000048">
    <property type="protein sequence ID" value="KAH8083283.1"/>
    <property type="molecule type" value="Genomic_DNA"/>
</dbReference>
<comment type="caution">
    <text evidence="4">The sequence shown here is derived from an EMBL/GenBank/DDBJ whole genome shotgun (WGS) entry which is preliminary data.</text>
</comment>